<protein>
    <submittedName>
        <fullName evidence="1">NmrA-like family</fullName>
    </submittedName>
</protein>
<dbReference type="EMBL" id="ML208624">
    <property type="protein sequence ID" value="TFK61858.1"/>
    <property type="molecule type" value="Genomic_DNA"/>
</dbReference>
<sequence length="323" mass="35571">MSKGILILGGGELGTAIIASLATHPSRPPLTPITVILRSRSTSPPNPNSSESPNSKALQLAELSSLPDISLIQFDITSTSISTLASLFSGYAIIISCVGMGLPKGSQLKITEAALQANIPKFLPWQFGVDYDKIGRGSVQDLFTEQLDVRALLRGQKSEETKTHWVIVSVGMFMSFVFEDEFGVVRGLNARGGGKVEVRPLGEWENKLTLTDVKDIGRVVAELIFVAPEVVDQVVYVAGETLSFTELANTIEKVTGREVERVRDWSLDTLKNEWKEDAGNVMKKYRVVFAEQVGITWEEKGSFNAQQRMEMGRIADWLRKKLV</sequence>
<evidence type="ECO:0000313" key="2">
    <source>
        <dbReference type="Proteomes" id="UP000308600"/>
    </source>
</evidence>
<name>A0ACD3A834_9AGAR</name>
<dbReference type="Proteomes" id="UP000308600">
    <property type="component" value="Unassembled WGS sequence"/>
</dbReference>
<proteinExistence type="predicted"/>
<keyword evidence="2" id="KW-1185">Reference proteome</keyword>
<reference evidence="1 2" key="1">
    <citation type="journal article" date="2019" name="Nat. Ecol. Evol.">
        <title>Megaphylogeny resolves global patterns of mushroom evolution.</title>
        <authorList>
            <person name="Varga T."/>
            <person name="Krizsan K."/>
            <person name="Foldi C."/>
            <person name="Dima B."/>
            <person name="Sanchez-Garcia M."/>
            <person name="Sanchez-Ramirez S."/>
            <person name="Szollosi G.J."/>
            <person name="Szarkandi J.G."/>
            <person name="Papp V."/>
            <person name="Albert L."/>
            <person name="Andreopoulos W."/>
            <person name="Angelini C."/>
            <person name="Antonin V."/>
            <person name="Barry K.W."/>
            <person name="Bougher N.L."/>
            <person name="Buchanan P."/>
            <person name="Buyck B."/>
            <person name="Bense V."/>
            <person name="Catcheside P."/>
            <person name="Chovatia M."/>
            <person name="Cooper J."/>
            <person name="Damon W."/>
            <person name="Desjardin D."/>
            <person name="Finy P."/>
            <person name="Geml J."/>
            <person name="Haridas S."/>
            <person name="Hughes K."/>
            <person name="Justo A."/>
            <person name="Karasinski D."/>
            <person name="Kautmanova I."/>
            <person name="Kiss B."/>
            <person name="Kocsube S."/>
            <person name="Kotiranta H."/>
            <person name="LaButti K.M."/>
            <person name="Lechner B.E."/>
            <person name="Liimatainen K."/>
            <person name="Lipzen A."/>
            <person name="Lukacs Z."/>
            <person name="Mihaltcheva S."/>
            <person name="Morgado L.N."/>
            <person name="Niskanen T."/>
            <person name="Noordeloos M.E."/>
            <person name="Ohm R.A."/>
            <person name="Ortiz-Santana B."/>
            <person name="Ovrebo C."/>
            <person name="Racz N."/>
            <person name="Riley R."/>
            <person name="Savchenko A."/>
            <person name="Shiryaev A."/>
            <person name="Soop K."/>
            <person name="Spirin V."/>
            <person name="Szebenyi C."/>
            <person name="Tomsovsky M."/>
            <person name="Tulloss R.E."/>
            <person name="Uehling J."/>
            <person name="Grigoriev I.V."/>
            <person name="Vagvolgyi C."/>
            <person name="Papp T."/>
            <person name="Martin F.M."/>
            <person name="Miettinen O."/>
            <person name="Hibbett D.S."/>
            <person name="Nagy L.G."/>
        </authorList>
    </citation>
    <scope>NUCLEOTIDE SEQUENCE [LARGE SCALE GENOMIC DNA]</scope>
    <source>
        <strain evidence="1 2">NL-1719</strain>
    </source>
</reference>
<accession>A0ACD3A834</accession>
<organism evidence="1 2">
    <name type="scientific">Pluteus cervinus</name>
    <dbReference type="NCBI Taxonomy" id="181527"/>
    <lineage>
        <taxon>Eukaryota</taxon>
        <taxon>Fungi</taxon>
        <taxon>Dikarya</taxon>
        <taxon>Basidiomycota</taxon>
        <taxon>Agaricomycotina</taxon>
        <taxon>Agaricomycetes</taxon>
        <taxon>Agaricomycetidae</taxon>
        <taxon>Agaricales</taxon>
        <taxon>Pluteineae</taxon>
        <taxon>Pluteaceae</taxon>
        <taxon>Pluteus</taxon>
    </lineage>
</organism>
<gene>
    <name evidence="1" type="ORF">BDN72DRAFT_849331</name>
</gene>
<evidence type="ECO:0000313" key="1">
    <source>
        <dbReference type="EMBL" id="TFK61858.1"/>
    </source>
</evidence>